<dbReference type="InterPro" id="IPR041916">
    <property type="entry name" value="Anti_sigma_zinc_sf"/>
</dbReference>
<protein>
    <submittedName>
        <fullName evidence="2">Transcriptional activator, putative</fullName>
    </submittedName>
</protein>
<keyword evidence="3" id="KW-1185">Reference proteome</keyword>
<dbReference type="HOGENOM" id="CLU_090912_0_0_5"/>
<dbReference type="STRING" id="314271.RB2654_13785"/>
<dbReference type="InterPro" id="IPR011051">
    <property type="entry name" value="RmlC_Cupin_sf"/>
</dbReference>
<dbReference type="CDD" id="cd20301">
    <property type="entry name" value="cupin_ChrR"/>
    <property type="match status" value="1"/>
</dbReference>
<dbReference type="eggNOG" id="COG3806">
    <property type="taxonomic scope" value="Bacteria"/>
</dbReference>
<dbReference type="InterPro" id="IPR012807">
    <property type="entry name" value="Anti-sigma_ChrR"/>
</dbReference>
<comment type="caution">
    <text evidence="2">The sequence shown here is derived from an EMBL/GenBank/DDBJ whole genome shotgun (WGS) entry which is preliminary data.</text>
</comment>
<dbReference type="Gene3D" id="1.10.10.1320">
    <property type="entry name" value="Anti-sigma factor, zinc-finger domain"/>
    <property type="match status" value="1"/>
</dbReference>
<dbReference type="AlphaFoldDB" id="A3VGF6"/>
<dbReference type="Gene3D" id="2.60.120.10">
    <property type="entry name" value="Jelly Rolls"/>
    <property type="match status" value="1"/>
</dbReference>
<evidence type="ECO:0000313" key="3">
    <source>
        <dbReference type="Proteomes" id="UP000002931"/>
    </source>
</evidence>
<proteinExistence type="predicted"/>
<dbReference type="Pfam" id="PF12973">
    <property type="entry name" value="Cupin_7"/>
    <property type="match status" value="1"/>
</dbReference>
<evidence type="ECO:0000259" key="1">
    <source>
        <dbReference type="Pfam" id="PF12973"/>
    </source>
</evidence>
<accession>A3VGF6</accession>
<dbReference type="NCBIfam" id="TIGR02451">
    <property type="entry name" value="anti_sig_ChrR"/>
    <property type="match status" value="1"/>
</dbReference>
<gene>
    <name evidence="2" type="ORF">RB2654_13785</name>
</gene>
<organism evidence="2 3">
    <name type="scientific">Maritimibacter alkaliphilus HTCC2654</name>
    <dbReference type="NCBI Taxonomy" id="314271"/>
    <lineage>
        <taxon>Bacteria</taxon>
        <taxon>Pseudomonadati</taxon>
        <taxon>Pseudomonadota</taxon>
        <taxon>Alphaproteobacteria</taxon>
        <taxon>Rhodobacterales</taxon>
        <taxon>Roseobacteraceae</taxon>
        <taxon>Maritimibacter</taxon>
    </lineage>
</organism>
<name>A3VGF6_9RHOB</name>
<dbReference type="Proteomes" id="UP000002931">
    <property type="component" value="Unassembled WGS sequence"/>
</dbReference>
<evidence type="ECO:0000313" key="2">
    <source>
        <dbReference type="EMBL" id="EAQ12361.1"/>
    </source>
</evidence>
<reference evidence="2 3" key="1">
    <citation type="journal article" date="2010" name="J. Bacteriol.">
        <title>Genome sequences of Pelagibaca bermudensis HTCC2601T and Maritimibacter alkaliphilus HTCC2654T, the type strains of two marine Roseobacter genera.</title>
        <authorList>
            <person name="Thrash J.C."/>
            <person name="Cho J.C."/>
            <person name="Ferriera S."/>
            <person name="Johnson J."/>
            <person name="Vergin K.L."/>
            <person name="Giovannoni S.J."/>
        </authorList>
    </citation>
    <scope>NUCLEOTIDE SEQUENCE [LARGE SCALE GENOMIC DNA]</scope>
    <source>
        <strain evidence="2 3">HTCC2654</strain>
    </source>
</reference>
<sequence>MTDTISHHIPDAVMAAYVAGNLPKAFSLVVATHVSMCDDCRANLHAHEAAGGAVLDSMAEAPLSGDLRAQIMGRLDDAIDLDREEDETPVRDGIYPGPVMAALKGKKPKWKRLGGGVRQCIVDMDREGSARLLHIPAGKPVPEHTHGGLELTLVLQGGFSDATGHFDVGDVEVANDDLEHVPVADEGVDCICLAATDAPLRFSAFVPRILQPLFAI</sequence>
<dbReference type="InterPro" id="IPR014710">
    <property type="entry name" value="RmlC-like_jellyroll"/>
</dbReference>
<dbReference type="InterPro" id="IPR025979">
    <property type="entry name" value="ChrR-like_cupin_dom"/>
</dbReference>
<dbReference type="RefSeq" id="WP_008332563.1">
    <property type="nucleotide sequence ID" value="NZ_CH902578.1"/>
</dbReference>
<dbReference type="OrthoDB" id="2988517at2"/>
<dbReference type="EMBL" id="AAMT01000008">
    <property type="protein sequence ID" value="EAQ12361.1"/>
    <property type="molecule type" value="Genomic_DNA"/>
</dbReference>
<feature type="domain" description="ChrR-like cupin" evidence="1">
    <location>
        <begin position="106"/>
        <end position="194"/>
    </location>
</feature>
<dbReference type="SUPFAM" id="SSF51182">
    <property type="entry name" value="RmlC-like cupins"/>
    <property type="match status" value="1"/>
</dbReference>